<sequence>MGSGYSMAGNIAVDKIIAVGIESPDVITALDKDHENGVAYKFIHQYWTGIVEKAEKRYHVWAFQLDGRPFVLPLISIGTGHIIQSAQSRQFLCRLIQHMESAGETFLTSVYMGKLYHRSAMLFLRLNETDEAYEVQSGFLSDDRILCVAIRNKNTLQFPKMPALSRCPMEWLFAEFRSQMVEDKDYDNCLEVHLRGTPFNTSNFEEMITAQRIFVTLIRRFFAYGYEYAAPLSLKGNFKNDTFFFRRSSHVNSVTEPVNFFLMSIGQKNRIRLFECPQEVFTKIENIILDGKWLDGGVREIKPSYMGCSEIIFQSTPFHESSSENAPTQLMFLTIFEELKKMGWKICGALQLSLATFDKATILFETCQAAETKYFGLVPCCSDTIRLIKVRGSVTTQIREMIINQWGKGIQSESSINCGVEFKLRGFPFASRDLTADAHCGRHLLIFIIEKLRSLGWNLVCSMDLCSKMNSDDDSHIYGEENEMMIFEQVDLPPIRNENHICRNPSYGSDSKH</sequence>
<dbReference type="WBParaSite" id="ACRNAN_Path_77.g286.t1">
    <property type="protein sequence ID" value="ACRNAN_Path_77.g286.t1"/>
    <property type="gene ID" value="ACRNAN_Path_77.g286"/>
</dbReference>
<evidence type="ECO:0000313" key="1">
    <source>
        <dbReference type="Proteomes" id="UP000887540"/>
    </source>
</evidence>
<dbReference type="AlphaFoldDB" id="A0A914CCP8"/>
<name>A0A914CCP8_9BILA</name>
<dbReference type="Proteomes" id="UP000887540">
    <property type="component" value="Unplaced"/>
</dbReference>
<accession>A0A914CCP8</accession>
<proteinExistence type="predicted"/>
<evidence type="ECO:0000313" key="2">
    <source>
        <dbReference type="WBParaSite" id="ACRNAN_Path_77.g286.t1"/>
    </source>
</evidence>
<dbReference type="PANTHER" id="PTHR38696:SF1">
    <property type="entry name" value="MEDIATOR OF RNA POLYMERASE II TRANSCRIPTION SUBUNIT 13"/>
    <property type="match status" value="1"/>
</dbReference>
<reference evidence="2" key="1">
    <citation type="submission" date="2022-11" db="UniProtKB">
        <authorList>
            <consortium name="WormBaseParasite"/>
        </authorList>
    </citation>
    <scope>IDENTIFICATION</scope>
</reference>
<dbReference type="PANTHER" id="PTHR38696">
    <property type="entry name" value="MEDIATOR OF RNA POLYMERASE II TRANSCRIPTION SUBUNIT 13"/>
    <property type="match status" value="1"/>
</dbReference>
<protein>
    <submittedName>
        <fullName evidence="2">Uncharacterized protein</fullName>
    </submittedName>
</protein>
<organism evidence="1 2">
    <name type="scientific">Acrobeloides nanus</name>
    <dbReference type="NCBI Taxonomy" id="290746"/>
    <lineage>
        <taxon>Eukaryota</taxon>
        <taxon>Metazoa</taxon>
        <taxon>Ecdysozoa</taxon>
        <taxon>Nematoda</taxon>
        <taxon>Chromadorea</taxon>
        <taxon>Rhabditida</taxon>
        <taxon>Tylenchina</taxon>
        <taxon>Cephalobomorpha</taxon>
        <taxon>Cephaloboidea</taxon>
        <taxon>Cephalobidae</taxon>
        <taxon>Acrobeloides</taxon>
    </lineage>
</organism>
<keyword evidence="1" id="KW-1185">Reference proteome</keyword>